<feature type="region of interest" description="Disordered" evidence="1">
    <location>
        <begin position="175"/>
        <end position="249"/>
    </location>
</feature>
<organism evidence="2 3">
    <name type="scientific">Lophiostoma macrostomum CBS 122681</name>
    <dbReference type="NCBI Taxonomy" id="1314788"/>
    <lineage>
        <taxon>Eukaryota</taxon>
        <taxon>Fungi</taxon>
        <taxon>Dikarya</taxon>
        <taxon>Ascomycota</taxon>
        <taxon>Pezizomycotina</taxon>
        <taxon>Dothideomycetes</taxon>
        <taxon>Pleosporomycetidae</taxon>
        <taxon>Pleosporales</taxon>
        <taxon>Lophiostomataceae</taxon>
        <taxon>Lophiostoma</taxon>
    </lineage>
</organism>
<dbReference type="OrthoDB" id="3798352at2759"/>
<feature type="region of interest" description="Disordered" evidence="1">
    <location>
        <begin position="314"/>
        <end position="341"/>
    </location>
</feature>
<feature type="region of interest" description="Disordered" evidence="1">
    <location>
        <begin position="136"/>
        <end position="156"/>
    </location>
</feature>
<accession>A0A6A6SMN7</accession>
<feature type="compositionally biased region" description="Basic and acidic residues" evidence="1">
    <location>
        <begin position="48"/>
        <end position="58"/>
    </location>
</feature>
<evidence type="ECO:0000256" key="1">
    <source>
        <dbReference type="SAM" id="MobiDB-lite"/>
    </source>
</evidence>
<dbReference type="EMBL" id="MU004517">
    <property type="protein sequence ID" value="KAF2648870.1"/>
    <property type="molecule type" value="Genomic_DNA"/>
</dbReference>
<feature type="compositionally biased region" description="Basic and acidic residues" evidence="1">
    <location>
        <begin position="317"/>
        <end position="335"/>
    </location>
</feature>
<feature type="compositionally biased region" description="Polar residues" evidence="1">
    <location>
        <begin position="28"/>
        <end position="41"/>
    </location>
</feature>
<dbReference type="Proteomes" id="UP000799324">
    <property type="component" value="Unassembled WGS sequence"/>
</dbReference>
<name>A0A6A6SMN7_9PLEO</name>
<protein>
    <submittedName>
        <fullName evidence="2">Uncharacterized protein</fullName>
    </submittedName>
</protein>
<feature type="region of interest" description="Disordered" evidence="1">
    <location>
        <begin position="1"/>
        <end position="80"/>
    </location>
</feature>
<evidence type="ECO:0000313" key="2">
    <source>
        <dbReference type="EMBL" id="KAF2648870.1"/>
    </source>
</evidence>
<dbReference type="AlphaFoldDB" id="A0A6A6SMN7"/>
<proteinExistence type="predicted"/>
<feature type="compositionally biased region" description="Low complexity" evidence="1">
    <location>
        <begin position="178"/>
        <end position="190"/>
    </location>
</feature>
<reference evidence="2" key="1">
    <citation type="journal article" date="2020" name="Stud. Mycol.">
        <title>101 Dothideomycetes genomes: a test case for predicting lifestyles and emergence of pathogens.</title>
        <authorList>
            <person name="Haridas S."/>
            <person name="Albert R."/>
            <person name="Binder M."/>
            <person name="Bloem J."/>
            <person name="Labutti K."/>
            <person name="Salamov A."/>
            <person name="Andreopoulos B."/>
            <person name="Baker S."/>
            <person name="Barry K."/>
            <person name="Bills G."/>
            <person name="Bluhm B."/>
            <person name="Cannon C."/>
            <person name="Castanera R."/>
            <person name="Culley D."/>
            <person name="Daum C."/>
            <person name="Ezra D."/>
            <person name="Gonzalez J."/>
            <person name="Henrissat B."/>
            <person name="Kuo A."/>
            <person name="Liang C."/>
            <person name="Lipzen A."/>
            <person name="Lutzoni F."/>
            <person name="Magnuson J."/>
            <person name="Mondo S."/>
            <person name="Nolan M."/>
            <person name="Ohm R."/>
            <person name="Pangilinan J."/>
            <person name="Park H.-J."/>
            <person name="Ramirez L."/>
            <person name="Alfaro M."/>
            <person name="Sun H."/>
            <person name="Tritt A."/>
            <person name="Yoshinaga Y."/>
            <person name="Zwiers L.-H."/>
            <person name="Turgeon B."/>
            <person name="Goodwin S."/>
            <person name="Spatafora J."/>
            <person name="Crous P."/>
            <person name="Grigoriev I."/>
        </authorList>
    </citation>
    <scope>NUCLEOTIDE SEQUENCE</scope>
    <source>
        <strain evidence="2">CBS 122681</strain>
    </source>
</reference>
<evidence type="ECO:0000313" key="3">
    <source>
        <dbReference type="Proteomes" id="UP000799324"/>
    </source>
</evidence>
<gene>
    <name evidence="2" type="ORF">K491DRAFT_722189</name>
</gene>
<keyword evidence="3" id="KW-1185">Reference proteome</keyword>
<sequence>MPPFIDEIDLTMSPSPEPKPEPRPRPAIQQTPRGRISQSGSRVAIKPVRLEIREETRNRVKAGSMPTRRPQAPKATPAQPRVNSVHLAHIINSSDTRALRSVLIELCKCSPALSGAVVRGLAPHSSFAQSLIRQHAKPTTLRSTVKQERDISPLSDSGSSDLVFIQGFGSGVKKERSASPALSDGSSSGAFSDHIPLRSNRMPGEFPRPPSPKIHGPAPHYRSDAQGSKPSLSRGPRTGNFPPVTPKKPPMKVCKNCNETFIEGSGSGCDFHPGRKVKASDDAGQSTIRYTCCDGDQWDAPCQSGDHVGRTVSALDSLKRERSNSDRVHIPDRSLKNPKLR</sequence>